<protein>
    <submittedName>
        <fullName evidence="2">Glycosyl transferase group 1</fullName>
    </submittedName>
</protein>
<dbReference type="STRING" id="485917.Phep_4047"/>
<dbReference type="GO" id="GO:0016757">
    <property type="term" value="F:glycosyltransferase activity"/>
    <property type="evidence" value="ECO:0007669"/>
    <property type="project" value="UniProtKB-ARBA"/>
</dbReference>
<keyword evidence="3" id="KW-1185">Reference proteome</keyword>
<dbReference type="Proteomes" id="UP000000852">
    <property type="component" value="Chromosome"/>
</dbReference>
<feature type="domain" description="Glycosyltransferase subfamily 4-like N-terminal" evidence="1">
    <location>
        <begin position="13"/>
        <end position="224"/>
    </location>
</feature>
<dbReference type="KEGG" id="phe:Phep_4047"/>
<gene>
    <name evidence="2" type="ordered locus">Phep_4047</name>
</gene>
<dbReference type="Pfam" id="PF13692">
    <property type="entry name" value="Glyco_trans_1_4"/>
    <property type="match status" value="1"/>
</dbReference>
<dbReference type="OrthoDB" id="9768685at2"/>
<dbReference type="CDD" id="cd03825">
    <property type="entry name" value="GT4_WcaC-like"/>
    <property type="match status" value="1"/>
</dbReference>
<evidence type="ECO:0000259" key="1">
    <source>
        <dbReference type="Pfam" id="PF13439"/>
    </source>
</evidence>
<evidence type="ECO:0000313" key="3">
    <source>
        <dbReference type="Proteomes" id="UP000000852"/>
    </source>
</evidence>
<dbReference type="eggNOG" id="COG0438">
    <property type="taxonomic scope" value="Bacteria"/>
</dbReference>
<keyword evidence="2" id="KW-0808">Transferase</keyword>
<accession>C6XWE9</accession>
<dbReference type="Gene3D" id="3.40.50.2000">
    <property type="entry name" value="Glycogen Phosphorylase B"/>
    <property type="match status" value="2"/>
</dbReference>
<proteinExistence type="predicted"/>
<dbReference type="EMBL" id="CP001681">
    <property type="protein sequence ID" value="ACU06238.1"/>
    <property type="molecule type" value="Genomic_DNA"/>
</dbReference>
<sequence length="422" mass="47052">MKITLINTSDAGGGAPVASMRLLKALASENIEVNFLAGDKKTSEARVQAVQNNLWQRLKARFNFLYERLPFILFYEKDKSVRFAFSTANAGTSIAGHQLVKEADILHLHWTNSGFLSIRDLTELMKLGKPVVWTLHDMWAFTGGCHYAGTCDHFTGECGDCYFLRDPAGNDISHTGWLHKQAMYASSPNLTFVSCSNWLGKVARQSSLVKDFPVRAIANPIDIEVYAPKARMAARTKWNISNNSRIILFGAANIGDRRKGIGYLVQALQHLKQHYELPLPVEVLIFGKNKHFDVSQLPFPVHELNTISAAQDLAELYSLADVFVMPSVEDNLPNTVMESMACGTPVVAFDTGGLPEMIDHQLNGYLASFRSATDLATGIHEMLFTPRAEEIAIQARNKVLQNFTNQHIARQYTDLYQSLLSK</sequence>
<name>C6XWE9_PEDHD</name>
<organism evidence="2 3">
    <name type="scientific">Pedobacter heparinus (strain ATCC 13125 / DSM 2366 / CIP 104194 / JCM 7457 / NBRC 12017 / NCIMB 9290 / NRRL B-14731 / HIM 762-3)</name>
    <dbReference type="NCBI Taxonomy" id="485917"/>
    <lineage>
        <taxon>Bacteria</taxon>
        <taxon>Pseudomonadati</taxon>
        <taxon>Bacteroidota</taxon>
        <taxon>Sphingobacteriia</taxon>
        <taxon>Sphingobacteriales</taxon>
        <taxon>Sphingobacteriaceae</taxon>
        <taxon>Pedobacter</taxon>
    </lineage>
</organism>
<dbReference type="HOGENOM" id="CLU_009583_28_2_10"/>
<dbReference type="Pfam" id="PF13439">
    <property type="entry name" value="Glyco_transf_4"/>
    <property type="match status" value="1"/>
</dbReference>
<evidence type="ECO:0000313" key="2">
    <source>
        <dbReference type="EMBL" id="ACU06238.1"/>
    </source>
</evidence>
<dbReference type="SUPFAM" id="SSF53756">
    <property type="entry name" value="UDP-Glycosyltransferase/glycogen phosphorylase"/>
    <property type="match status" value="1"/>
</dbReference>
<dbReference type="PANTHER" id="PTHR12526">
    <property type="entry name" value="GLYCOSYLTRANSFERASE"/>
    <property type="match status" value="1"/>
</dbReference>
<dbReference type="AlphaFoldDB" id="C6XWE9"/>
<dbReference type="RefSeq" id="WP_015809846.1">
    <property type="nucleotide sequence ID" value="NC_013061.1"/>
</dbReference>
<dbReference type="CAZy" id="GT4">
    <property type="family name" value="Glycosyltransferase Family 4"/>
</dbReference>
<reference evidence="2 3" key="1">
    <citation type="journal article" date="2009" name="Stand. Genomic Sci.">
        <title>Complete genome sequence of Pedobacter heparinus type strain (HIM 762-3).</title>
        <authorList>
            <person name="Han C."/>
            <person name="Spring S."/>
            <person name="Lapidus A."/>
            <person name="Del Rio T.G."/>
            <person name="Tice H."/>
            <person name="Copeland A."/>
            <person name="Cheng J.F."/>
            <person name="Lucas S."/>
            <person name="Chen F."/>
            <person name="Nolan M."/>
            <person name="Bruce D."/>
            <person name="Goodwin L."/>
            <person name="Pitluck S."/>
            <person name="Ivanova N."/>
            <person name="Mavromatis K."/>
            <person name="Mikhailova N."/>
            <person name="Pati A."/>
            <person name="Chen A."/>
            <person name="Palaniappan K."/>
            <person name="Land M."/>
            <person name="Hauser L."/>
            <person name="Chang Y.J."/>
            <person name="Jeffries C.C."/>
            <person name="Saunders E."/>
            <person name="Chertkov O."/>
            <person name="Brettin T."/>
            <person name="Goker M."/>
            <person name="Rohde M."/>
            <person name="Bristow J."/>
            <person name="Eisen J.A."/>
            <person name="Markowitz V."/>
            <person name="Hugenholtz P."/>
            <person name="Kyrpides N.C."/>
            <person name="Klenk H.P."/>
            <person name="Detter J.C."/>
        </authorList>
    </citation>
    <scope>NUCLEOTIDE SEQUENCE [LARGE SCALE GENOMIC DNA]</scope>
    <source>
        <strain evidence="3">ATCC 13125 / DSM 2366 / CIP 104194 / JCM 7457 / NBRC 12017 / NCIMB 9290 / NRRL B-14731 / HIM 762-3</strain>
    </source>
</reference>
<dbReference type="InterPro" id="IPR028098">
    <property type="entry name" value="Glyco_trans_4-like_N"/>
</dbReference>
<dbReference type="PANTHER" id="PTHR12526:SF637">
    <property type="entry name" value="GLYCOSYLTRANSFERASE EPSF-RELATED"/>
    <property type="match status" value="1"/>
</dbReference>